<comment type="caution">
    <text evidence="2">The sequence shown here is derived from an EMBL/GenBank/DDBJ whole genome shotgun (WGS) entry which is preliminary data.</text>
</comment>
<evidence type="ECO:0000313" key="2">
    <source>
        <dbReference type="EMBL" id="GBE86215.1"/>
    </source>
</evidence>
<name>A0A401GVH3_9APHY</name>
<dbReference type="Proteomes" id="UP000287166">
    <property type="component" value="Unassembled WGS sequence"/>
</dbReference>
<evidence type="ECO:0000313" key="3">
    <source>
        <dbReference type="Proteomes" id="UP000287166"/>
    </source>
</evidence>
<gene>
    <name evidence="2" type="ORF">SCP_0900940</name>
</gene>
<dbReference type="RefSeq" id="XP_027617128.1">
    <property type="nucleotide sequence ID" value="XM_027761327.1"/>
</dbReference>
<keyword evidence="1" id="KW-0472">Membrane</keyword>
<dbReference type="InParanoid" id="A0A401GVH3"/>
<keyword evidence="1" id="KW-0812">Transmembrane</keyword>
<evidence type="ECO:0000256" key="1">
    <source>
        <dbReference type="SAM" id="Phobius"/>
    </source>
</evidence>
<keyword evidence="1" id="KW-1133">Transmembrane helix</keyword>
<sequence length="80" mass="9058">MADDDNRKKQELDRGYKVRPEVRIDEALSPVGPGAGLFVALGISTRRRSWRARRGNQRALNLSLHCLLFVTLFVILGLPR</sequence>
<dbReference type="GeneID" id="38783132"/>
<reference evidence="2 3" key="1">
    <citation type="journal article" date="2018" name="Sci. Rep.">
        <title>Genome sequence of the cauliflower mushroom Sparassis crispa (Hanabiratake) and its association with beneficial usage.</title>
        <authorList>
            <person name="Kiyama R."/>
            <person name="Furutani Y."/>
            <person name="Kawaguchi K."/>
            <person name="Nakanishi T."/>
        </authorList>
    </citation>
    <scope>NUCLEOTIDE SEQUENCE [LARGE SCALE GENOMIC DNA]</scope>
</reference>
<proteinExistence type="predicted"/>
<keyword evidence="3" id="KW-1185">Reference proteome</keyword>
<protein>
    <submittedName>
        <fullName evidence="2">Uncharacterized protein</fullName>
    </submittedName>
</protein>
<dbReference type="EMBL" id="BFAD01000009">
    <property type="protein sequence ID" value="GBE86215.1"/>
    <property type="molecule type" value="Genomic_DNA"/>
</dbReference>
<accession>A0A401GVH3</accession>
<feature type="transmembrane region" description="Helical" evidence="1">
    <location>
        <begin position="59"/>
        <end position="78"/>
    </location>
</feature>
<organism evidence="2 3">
    <name type="scientific">Sparassis crispa</name>
    <dbReference type="NCBI Taxonomy" id="139825"/>
    <lineage>
        <taxon>Eukaryota</taxon>
        <taxon>Fungi</taxon>
        <taxon>Dikarya</taxon>
        <taxon>Basidiomycota</taxon>
        <taxon>Agaricomycotina</taxon>
        <taxon>Agaricomycetes</taxon>
        <taxon>Polyporales</taxon>
        <taxon>Sparassidaceae</taxon>
        <taxon>Sparassis</taxon>
    </lineage>
</organism>
<dbReference type="AlphaFoldDB" id="A0A401GVH3"/>